<accession>A0A3R5V6L2</accession>
<dbReference type="Pfam" id="PF04879">
    <property type="entry name" value="Molybdop_Fe4S4"/>
    <property type="match status" value="1"/>
</dbReference>
<dbReference type="AlphaFoldDB" id="A0A3R5V6L2"/>
<evidence type="ECO:0000256" key="6">
    <source>
        <dbReference type="ARBA" id="ARBA00023004"/>
    </source>
</evidence>
<sequence length="678" mass="76558">MGNEELKIVNTVCSKNCFATCPLKVYVKDDKVVKVEGHDNNPITRGKICTKGRVYPEIVNSKERLLYPLKRVGIRGEGKFERISWDEALELIYSKLNTLRQAHGPESVLYYQGSGNFGVMRRYAYGFWYQFGGYTGTVGDLCDPAAEEGMKYSYGWRIQNSLDDLLNSKLIILWGGNPAHTNIHAMYFINEAVKNGAKLITIDPRKNESSNKSNLHIYPRGGTDGLLAIGIAKLLIEKGLTDYDFIDKYTYGFDKYEEFLKAYTLEQVCDITEVPLEELNKIADLIAEYPKYAMIMGYGFQRYSNGGQTIRAVSLLPAITGSIGESGCGIYCGESRGGILQWPYLPEKPEEIRLAIPKGKIASEIETLDLPKIKAMWVEKANPLTSNPNLTKLKDTLKGLEFIVVSENFLTDTAKFADIVLPAASFLEEDDLVAAYGHPYVQLKQRTVNPPGECKTDREIYRLLGEKFNFDMKYLPQDDIEILNKVLESSSMNTTLEEMKEKPYLVEDYDDIAFRNKDFKTTSGKIEFYSEDIAREWGVSPLPIYEEPEESKYSSKADYLKYPLQLITAHSLERINSQFTESERLTELFTPVVHINTIDAKARNIASGDKVRVYNSRGEIFIKAKVIEGIKHGAINIFEGLSSKTGISINTLLEDRITDMGYGTSYHTCLVEIEKLNG</sequence>
<dbReference type="InterPro" id="IPR006657">
    <property type="entry name" value="MoPterin_dinucl-bd_dom"/>
</dbReference>
<dbReference type="SUPFAM" id="SSF53706">
    <property type="entry name" value="Formate dehydrogenase/DMSO reductase, domains 1-3"/>
    <property type="match status" value="1"/>
</dbReference>
<keyword evidence="10" id="KW-1185">Reference proteome</keyword>
<protein>
    <recommendedName>
        <fullName evidence="8">4Fe-4S Mo/W bis-MGD-type domain-containing protein</fullName>
    </recommendedName>
</protein>
<dbReference type="OrthoDB" id="9803192at2"/>
<dbReference type="PROSITE" id="PS51669">
    <property type="entry name" value="4FE4S_MOW_BIS_MGD"/>
    <property type="match status" value="1"/>
</dbReference>
<dbReference type="InterPro" id="IPR009010">
    <property type="entry name" value="Asp_de-COase-like_dom_sf"/>
</dbReference>
<dbReference type="InterPro" id="IPR006655">
    <property type="entry name" value="Mopterin_OxRdtase_prok_CS"/>
</dbReference>
<dbReference type="GO" id="GO:0016491">
    <property type="term" value="F:oxidoreductase activity"/>
    <property type="evidence" value="ECO:0007669"/>
    <property type="project" value="UniProtKB-KW"/>
</dbReference>
<evidence type="ECO:0000256" key="7">
    <source>
        <dbReference type="ARBA" id="ARBA00023014"/>
    </source>
</evidence>
<dbReference type="CDD" id="cd02766">
    <property type="entry name" value="MopB_3"/>
    <property type="match status" value="1"/>
</dbReference>
<dbReference type="Proteomes" id="UP000286268">
    <property type="component" value="Chromosome"/>
</dbReference>
<dbReference type="PANTHER" id="PTHR43742:SF6">
    <property type="entry name" value="OXIDOREDUCTASE YYAE-RELATED"/>
    <property type="match status" value="1"/>
</dbReference>
<dbReference type="InterPro" id="IPR050612">
    <property type="entry name" value="Prok_Mopterin_Oxidored"/>
</dbReference>
<dbReference type="SUPFAM" id="SSF50692">
    <property type="entry name" value="ADC-like"/>
    <property type="match status" value="1"/>
</dbReference>
<dbReference type="Pfam" id="PF01568">
    <property type="entry name" value="Molydop_binding"/>
    <property type="match status" value="1"/>
</dbReference>
<name>A0A3R5V6L2_9CLOT</name>
<dbReference type="Gene3D" id="3.40.228.10">
    <property type="entry name" value="Dimethylsulfoxide Reductase, domain 2"/>
    <property type="match status" value="1"/>
</dbReference>
<dbReference type="Gene3D" id="2.20.25.90">
    <property type="entry name" value="ADC-like domains"/>
    <property type="match status" value="1"/>
</dbReference>
<dbReference type="Gene3D" id="3.40.50.740">
    <property type="match status" value="1"/>
</dbReference>
<comment type="similarity">
    <text evidence="2">Belongs to the prokaryotic molybdopterin-containing oxidoreductase family.</text>
</comment>
<keyword evidence="7" id="KW-0411">Iron-sulfur</keyword>
<gene>
    <name evidence="9" type="ORF">C1I91_06760</name>
</gene>
<keyword evidence="5" id="KW-0560">Oxidoreductase</keyword>
<dbReference type="SMART" id="SM00926">
    <property type="entry name" value="Molybdop_Fe4S4"/>
    <property type="match status" value="1"/>
</dbReference>
<dbReference type="GO" id="GO:0046872">
    <property type="term" value="F:metal ion binding"/>
    <property type="evidence" value="ECO:0007669"/>
    <property type="project" value="UniProtKB-KW"/>
</dbReference>
<evidence type="ECO:0000256" key="4">
    <source>
        <dbReference type="ARBA" id="ARBA00022723"/>
    </source>
</evidence>
<evidence type="ECO:0000313" key="9">
    <source>
        <dbReference type="EMBL" id="QAA31365.1"/>
    </source>
</evidence>
<dbReference type="InterPro" id="IPR006963">
    <property type="entry name" value="Mopterin_OxRdtase_4Fe-4S_dom"/>
</dbReference>
<proteinExistence type="inferred from homology"/>
<comment type="cofactor">
    <cofactor evidence="1">
        <name>Mo-bis(molybdopterin guanine dinucleotide)</name>
        <dbReference type="ChEBI" id="CHEBI:60539"/>
    </cofactor>
</comment>
<evidence type="ECO:0000256" key="5">
    <source>
        <dbReference type="ARBA" id="ARBA00023002"/>
    </source>
</evidence>
<dbReference type="Gene3D" id="3.30.2070.10">
    <property type="entry name" value="Formate dehydrogenase/DMSO reductase"/>
    <property type="match status" value="1"/>
</dbReference>
<dbReference type="RefSeq" id="WP_128212179.1">
    <property type="nucleotide sequence ID" value="NZ_CP025746.1"/>
</dbReference>
<keyword evidence="4" id="KW-0479">Metal-binding</keyword>
<dbReference type="KEGG" id="cmah:C1I91_06760"/>
<evidence type="ECO:0000256" key="3">
    <source>
        <dbReference type="ARBA" id="ARBA00022505"/>
    </source>
</evidence>
<keyword evidence="3" id="KW-0500">Molybdenum</keyword>
<reference evidence="9 10" key="1">
    <citation type="submission" date="2018-01" db="EMBL/GenBank/DDBJ databases">
        <title>Genome Sequencing and Assembly of Anaerobacter polyendosporus strain CT4.</title>
        <authorList>
            <person name="Tachaapaikoon C."/>
            <person name="Sutheeworapong S."/>
            <person name="Jenjaroenpun P."/>
            <person name="Wongsurawat T."/>
            <person name="Nookeaw I."/>
            <person name="Cheawchanlertfa P."/>
            <person name="Kosugi A."/>
            <person name="Cheevadhanarak S."/>
            <person name="Ratanakhanokchai K."/>
        </authorList>
    </citation>
    <scope>NUCLEOTIDE SEQUENCE [LARGE SCALE GENOMIC DNA]</scope>
    <source>
        <strain evidence="9 10">CT4</strain>
    </source>
</reference>
<dbReference type="Gene3D" id="2.40.40.20">
    <property type="match status" value="1"/>
</dbReference>
<evidence type="ECO:0000256" key="2">
    <source>
        <dbReference type="ARBA" id="ARBA00010312"/>
    </source>
</evidence>
<dbReference type="InterPro" id="IPR006656">
    <property type="entry name" value="Mopterin_OxRdtase"/>
</dbReference>
<evidence type="ECO:0000256" key="1">
    <source>
        <dbReference type="ARBA" id="ARBA00001942"/>
    </source>
</evidence>
<dbReference type="EMBL" id="CP025746">
    <property type="protein sequence ID" value="QAA31365.1"/>
    <property type="molecule type" value="Genomic_DNA"/>
</dbReference>
<feature type="domain" description="4Fe-4S Mo/W bis-MGD-type" evidence="8">
    <location>
        <begin position="6"/>
        <end position="63"/>
    </location>
</feature>
<organism evidence="9 10">
    <name type="scientific">Clostridium manihotivorum</name>
    <dbReference type="NCBI Taxonomy" id="2320868"/>
    <lineage>
        <taxon>Bacteria</taxon>
        <taxon>Bacillati</taxon>
        <taxon>Bacillota</taxon>
        <taxon>Clostridia</taxon>
        <taxon>Eubacteriales</taxon>
        <taxon>Clostridiaceae</taxon>
        <taxon>Clostridium</taxon>
    </lineage>
</organism>
<dbReference type="Pfam" id="PF00384">
    <property type="entry name" value="Molybdopterin"/>
    <property type="match status" value="1"/>
</dbReference>
<dbReference type="GO" id="GO:0051536">
    <property type="term" value="F:iron-sulfur cluster binding"/>
    <property type="evidence" value="ECO:0007669"/>
    <property type="project" value="UniProtKB-KW"/>
</dbReference>
<evidence type="ECO:0000313" key="10">
    <source>
        <dbReference type="Proteomes" id="UP000286268"/>
    </source>
</evidence>
<dbReference type="PROSITE" id="PS00490">
    <property type="entry name" value="MOLYBDOPTERIN_PROK_2"/>
    <property type="match status" value="1"/>
</dbReference>
<dbReference type="PANTHER" id="PTHR43742">
    <property type="entry name" value="TRIMETHYLAMINE-N-OXIDE REDUCTASE"/>
    <property type="match status" value="1"/>
</dbReference>
<evidence type="ECO:0000259" key="8">
    <source>
        <dbReference type="PROSITE" id="PS51669"/>
    </source>
</evidence>
<keyword evidence="6" id="KW-0408">Iron</keyword>
<dbReference type="GO" id="GO:0043546">
    <property type="term" value="F:molybdopterin cofactor binding"/>
    <property type="evidence" value="ECO:0007669"/>
    <property type="project" value="InterPro"/>
</dbReference>